<feature type="region of interest" description="Disordered" evidence="1">
    <location>
        <begin position="213"/>
        <end position="245"/>
    </location>
</feature>
<name>A0A1H1A8Z9_9ACTN</name>
<keyword evidence="3" id="KW-1185">Reference proteome</keyword>
<organism evidence="2 3">
    <name type="scientific">Tsukamurella pulmonis</name>
    <dbReference type="NCBI Taxonomy" id="47312"/>
    <lineage>
        <taxon>Bacteria</taxon>
        <taxon>Bacillati</taxon>
        <taxon>Actinomycetota</taxon>
        <taxon>Actinomycetes</taxon>
        <taxon>Mycobacteriales</taxon>
        <taxon>Tsukamurellaceae</taxon>
        <taxon>Tsukamurella</taxon>
    </lineage>
</organism>
<evidence type="ECO:0000313" key="3">
    <source>
        <dbReference type="Proteomes" id="UP000183053"/>
    </source>
</evidence>
<protein>
    <submittedName>
        <fullName evidence="2">Uncharacterized protein</fullName>
    </submittedName>
</protein>
<dbReference type="OrthoDB" id="4772340at2"/>
<proteinExistence type="predicted"/>
<dbReference type="EMBL" id="FNLF01000002">
    <property type="protein sequence ID" value="SDQ36205.1"/>
    <property type="molecule type" value="Genomic_DNA"/>
</dbReference>
<evidence type="ECO:0000313" key="2">
    <source>
        <dbReference type="EMBL" id="SDQ36205.1"/>
    </source>
</evidence>
<sequence>MNLKQVRAACDRLVQFHSEELGQLRRDLNAAVVCVGNTWEPEFGAPTNMPGMMYCTSVRGVLITRRMRRDTEVPPGGRGALTTNMGAGMSALIGDGHGMDMRVRRDQGNFVVVRERTPEESAARRSTSPEVAVDDAASVGKQLSFHGGVFENLERHLVVDPDQNIEFRWFVMWSTDPQRSQVASAYLAAVHGIDDSQPVLYAKSPLPVLIGAGGSSTTTPQIDTAADDNFDDILDQHDDESTGES</sequence>
<accession>A0A1H1A8Z9</accession>
<evidence type="ECO:0000256" key="1">
    <source>
        <dbReference type="SAM" id="MobiDB-lite"/>
    </source>
</evidence>
<dbReference type="Proteomes" id="UP000183053">
    <property type="component" value="Unassembled WGS sequence"/>
</dbReference>
<dbReference type="STRING" id="47312.SAMN04489765_0113"/>
<dbReference type="RefSeq" id="WP_068563684.1">
    <property type="nucleotide sequence ID" value="NZ_FNLF01000002.1"/>
</dbReference>
<reference evidence="3" key="1">
    <citation type="submission" date="2016-10" db="EMBL/GenBank/DDBJ databases">
        <authorList>
            <person name="Varghese N."/>
            <person name="Submissions S."/>
        </authorList>
    </citation>
    <scope>NUCLEOTIDE SEQUENCE [LARGE SCALE GENOMIC DNA]</scope>
    <source>
        <strain evidence="3">DSM 44142</strain>
    </source>
</reference>
<dbReference type="AlphaFoldDB" id="A0A1H1A8Z9"/>
<gene>
    <name evidence="2" type="ORF">SAMN04489765_0113</name>
</gene>
<feature type="compositionally biased region" description="Basic and acidic residues" evidence="1">
    <location>
        <begin position="234"/>
        <end position="245"/>
    </location>
</feature>